<evidence type="ECO:0000256" key="1">
    <source>
        <dbReference type="SAM" id="MobiDB-lite"/>
    </source>
</evidence>
<evidence type="ECO:0000313" key="4">
    <source>
        <dbReference type="Proteomes" id="UP000054078"/>
    </source>
</evidence>
<dbReference type="EMBL" id="LOJF01000001">
    <property type="protein sequence ID" value="KUH58821.1"/>
    <property type="molecule type" value="Genomic_DNA"/>
</dbReference>
<reference evidence="3 4" key="1">
    <citation type="submission" date="2015-12" db="EMBL/GenBank/DDBJ databases">
        <title>Draft Genome Sequence of Olsenella scatoligenes SK9K4T; a Producer of 3-Methylindole- (skatole) and 4-Methylphenol- (p-cresol) Isolated from Pig Feces.</title>
        <authorList>
            <person name="Li X."/>
            <person name="Borg B."/>
            <person name="Canibe N."/>
        </authorList>
    </citation>
    <scope>NUCLEOTIDE SEQUENCE [LARGE SCALE GENOMIC DNA]</scope>
    <source>
        <strain evidence="3 4">SK9K4</strain>
    </source>
</reference>
<evidence type="ECO:0000313" key="3">
    <source>
        <dbReference type="EMBL" id="KUH58821.1"/>
    </source>
</evidence>
<dbReference type="RefSeq" id="WP_059052464.1">
    <property type="nucleotide sequence ID" value="NZ_LOJF01000001.1"/>
</dbReference>
<organism evidence="3 4">
    <name type="scientific">Tractidigestivibacter scatoligenes</name>
    <name type="common">Olsenella scatoligenes</name>
    <dbReference type="NCBI Taxonomy" id="1299998"/>
    <lineage>
        <taxon>Bacteria</taxon>
        <taxon>Bacillati</taxon>
        <taxon>Actinomycetota</taxon>
        <taxon>Coriobacteriia</taxon>
        <taxon>Coriobacteriales</taxon>
        <taxon>Atopobiaceae</taxon>
        <taxon>Tractidigestivibacter</taxon>
    </lineage>
</organism>
<evidence type="ECO:0000256" key="2">
    <source>
        <dbReference type="SAM" id="Phobius"/>
    </source>
</evidence>
<keyword evidence="4" id="KW-1185">Reference proteome</keyword>
<comment type="caution">
    <text evidence="3">The sequence shown here is derived from an EMBL/GenBank/DDBJ whole genome shotgun (WGS) entry which is preliminary data.</text>
</comment>
<accession>A0A100YW66</accession>
<name>A0A100YW66_TRASO</name>
<keyword evidence="2" id="KW-0812">Transmembrane</keyword>
<keyword evidence="2" id="KW-1133">Transmembrane helix</keyword>
<dbReference type="AlphaFoldDB" id="A0A100YW66"/>
<feature type="region of interest" description="Disordered" evidence="1">
    <location>
        <begin position="1"/>
        <end position="81"/>
    </location>
</feature>
<gene>
    <name evidence="3" type="ORF">AUL39_00235</name>
</gene>
<keyword evidence="2" id="KW-0472">Membrane</keyword>
<sequence length="193" mass="21750">MNNYDDLDNPGNVSSRPQAMPEGSHFAMPDNAQDQRQASLDETVMADYSGENSPAAGFDETPAPKPQQPAPRPQRYTRARTPHKTVAPISDFDNQANADGFEGFTHDSDYANRGSVLSGRSYRKSRSEMPQLRRDLHYGQYLEIPKGRRDIFASRERKMRIRSVIALIAVIVILAVIVFFVWQYMQVNWGATG</sequence>
<feature type="transmembrane region" description="Helical" evidence="2">
    <location>
        <begin position="164"/>
        <end position="185"/>
    </location>
</feature>
<protein>
    <submittedName>
        <fullName evidence="3">Uncharacterized protein</fullName>
    </submittedName>
</protein>
<dbReference type="OrthoDB" id="3186697at2"/>
<dbReference type="Proteomes" id="UP000054078">
    <property type="component" value="Unassembled WGS sequence"/>
</dbReference>
<feature type="compositionally biased region" description="Pro residues" evidence="1">
    <location>
        <begin position="63"/>
        <end position="72"/>
    </location>
</feature>
<proteinExistence type="predicted"/>